<organism evidence="1 2">
    <name type="scientific">Streptomyces phage Vanseggelen</name>
    <dbReference type="NCBI Taxonomy" id="3065246"/>
    <lineage>
        <taxon>Viruses</taxon>
        <taxon>Duplodnaviria</taxon>
        <taxon>Heunggongvirae</taxon>
        <taxon>Uroviricota</taxon>
        <taxon>Caudoviricetes</taxon>
        <taxon>Arquatrovirinae</taxon>
        <taxon>Camvirus</taxon>
        <taxon>Camvirus vanseggelen</taxon>
    </lineage>
</organism>
<evidence type="ECO:0000313" key="1">
    <source>
        <dbReference type="EMBL" id="WLW38527.1"/>
    </source>
</evidence>
<sequence>MNGEVLEHLARTLEAMPEDQRVALLAALAPPVPVPQPVVGTPRELPPIRVQPVIEWT</sequence>
<protein>
    <submittedName>
        <fullName evidence="1">Uncharacterized protein</fullName>
    </submittedName>
</protein>
<proteinExistence type="predicted"/>
<dbReference type="Proteomes" id="UP001227561">
    <property type="component" value="Segment"/>
</dbReference>
<evidence type="ECO:0000313" key="2">
    <source>
        <dbReference type="Proteomes" id="UP001227561"/>
    </source>
</evidence>
<dbReference type="EMBL" id="OQ970438">
    <property type="protein sequence ID" value="WLW38527.1"/>
    <property type="molecule type" value="Genomic_DNA"/>
</dbReference>
<accession>A0AA50F171</accession>
<name>A0AA50F171_9CAUD</name>
<reference evidence="1" key="1">
    <citation type="submission" date="2023-05" db="EMBL/GenBank/DDBJ databases">
        <authorList>
            <person name="van Neer V."/>
            <person name="Kempff A."/>
            <person name="Ongenae V."/>
            <person name="Claessen D."/>
            <person name="Briegel A."/>
            <person name="Rozen D."/>
        </authorList>
    </citation>
    <scope>NUCLEOTIDE SEQUENCE</scope>
</reference>
<keyword evidence="2" id="KW-1185">Reference proteome</keyword>